<sequence>MDHAKYFVATLLPPVIVSFILLSSNCRLIHAAVEVAVSSSSSEAVLSRFLNNVSRRLKEINSRPPAPRFNVPPHYRFRAPPNYKAPPPPTVVPTPAPQPQTPSGCDTIFNLALLLSCELGKYCSLR</sequence>
<evidence type="ECO:0000313" key="2">
    <source>
        <dbReference type="Proteomes" id="UP000593568"/>
    </source>
</evidence>
<dbReference type="AlphaFoldDB" id="A0A7J9EDV8"/>
<reference evidence="1 2" key="1">
    <citation type="journal article" date="2019" name="Genome Biol. Evol.">
        <title>Insights into the evolution of the New World diploid cottons (Gossypium, subgenus Houzingenia) based on genome sequencing.</title>
        <authorList>
            <person name="Grover C.E."/>
            <person name="Arick M.A. 2nd"/>
            <person name="Thrash A."/>
            <person name="Conover J.L."/>
            <person name="Sanders W.S."/>
            <person name="Peterson D.G."/>
            <person name="Frelichowski J.E."/>
            <person name="Scheffler J.A."/>
            <person name="Scheffler B.E."/>
            <person name="Wendel J.F."/>
        </authorList>
    </citation>
    <scope>NUCLEOTIDE SEQUENCE [LARGE SCALE GENOMIC DNA]</scope>
    <source>
        <strain evidence="1">8</strain>
        <tissue evidence="1">Leaf</tissue>
    </source>
</reference>
<dbReference type="Proteomes" id="UP000593568">
    <property type="component" value="Unassembled WGS sequence"/>
</dbReference>
<keyword evidence="2" id="KW-1185">Reference proteome</keyword>
<comment type="caution">
    <text evidence="1">The sequence shown here is derived from an EMBL/GenBank/DDBJ whole genome shotgun (WGS) entry which is preliminary data.</text>
</comment>
<accession>A0A7J9EDV8</accession>
<dbReference type="EMBL" id="JABEZW010000007">
    <property type="protein sequence ID" value="MBA0771223.1"/>
    <property type="molecule type" value="Genomic_DNA"/>
</dbReference>
<name>A0A7J9EDV8_9ROSI</name>
<evidence type="ECO:0000313" key="1">
    <source>
        <dbReference type="EMBL" id="MBA0771223.1"/>
    </source>
</evidence>
<proteinExistence type="predicted"/>
<protein>
    <submittedName>
        <fullName evidence="1">Uncharacterized protein</fullName>
    </submittedName>
</protein>
<gene>
    <name evidence="1" type="ORF">Gotri_019718</name>
</gene>
<organism evidence="1 2">
    <name type="scientific">Gossypium trilobum</name>
    <dbReference type="NCBI Taxonomy" id="34281"/>
    <lineage>
        <taxon>Eukaryota</taxon>
        <taxon>Viridiplantae</taxon>
        <taxon>Streptophyta</taxon>
        <taxon>Embryophyta</taxon>
        <taxon>Tracheophyta</taxon>
        <taxon>Spermatophyta</taxon>
        <taxon>Magnoliopsida</taxon>
        <taxon>eudicotyledons</taxon>
        <taxon>Gunneridae</taxon>
        <taxon>Pentapetalae</taxon>
        <taxon>rosids</taxon>
        <taxon>malvids</taxon>
        <taxon>Malvales</taxon>
        <taxon>Malvaceae</taxon>
        <taxon>Malvoideae</taxon>
        <taxon>Gossypium</taxon>
    </lineage>
</organism>